<evidence type="ECO:0000313" key="4">
    <source>
        <dbReference type="Proteomes" id="UP000316437"/>
    </source>
</evidence>
<keyword evidence="1" id="KW-0812">Transmembrane</keyword>
<accession>A0A543E9S7</accession>
<feature type="domain" description="Phosphoadenosine phosphosulphate reductase" evidence="2">
    <location>
        <begin position="41"/>
        <end position="126"/>
    </location>
</feature>
<reference evidence="3 4" key="1">
    <citation type="submission" date="2019-06" db="EMBL/GenBank/DDBJ databases">
        <title>Sorghum-associated microbial communities from plants grown in Nebraska, USA.</title>
        <authorList>
            <person name="Schachtman D."/>
        </authorList>
    </citation>
    <scope>NUCLEOTIDE SEQUENCE [LARGE SCALE GENOMIC DNA]</scope>
    <source>
        <strain evidence="3 4">110</strain>
    </source>
</reference>
<keyword evidence="3" id="KW-0808">Transferase</keyword>
<dbReference type="EMBL" id="VFPD01000003">
    <property type="protein sequence ID" value="TQM18350.1"/>
    <property type="molecule type" value="Genomic_DNA"/>
</dbReference>
<organism evidence="3 4">
    <name type="scientific">Chryseobacterium aquifrigidense</name>
    <dbReference type="NCBI Taxonomy" id="558021"/>
    <lineage>
        <taxon>Bacteria</taxon>
        <taxon>Pseudomonadati</taxon>
        <taxon>Bacteroidota</taxon>
        <taxon>Flavobacteriia</taxon>
        <taxon>Flavobacteriales</taxon>
        <taxon>Weeksellaceae</taxon>
        <taxon>Chryseobacterium group</taxon>
        <taxon>Chryseobacterium</taxon>
    </lineage>
</organism>
<dbReference type="Pfam" id="PF01507">
    <property type="entry name" value="PAPS_reduct"/>
    <property type="match status" value="1"/>
</dbReference>
<dbReference type="GO" id="GO:0016740">
    <property type="term" value="F:transferase activity"/>
    <property type="evidence" value="ECO:0007669"/>
    <property type="project" value="UniProtKB-KW"/>
</dbReference>
<name>A0A543E9S7_9FLAO</name>
<dbReference type="InterPro" id="IPR002500">
    <property type="entry name" value="PAPS_reduct_dom"/>
</dbReference>
<dbReference type="Gene3D" id="3.40.50.620">
    <property type="entry name" value="HUPs"/>
    <property type="match status" value="1"/>
</dbReference>
<keyword evidence="1" id="KW-0472">Membrane</keyword>
<keyword evidence="4" id="KW-1185">Reference proteome</keyword>
<proteinExistence type="predicted"/>
<dbReference type="Proteomes" id="UP000316437">
    <property type="component" value="Unassembled WGS sequence"/>
</dbReference>
<dbReference type="AlphaFoldDB" id="A0A543E9S7"/>
<evidence type="ECO:0000256" key="1">
    <source>
        <dbReference type="SAM" id="Phobius"/>
    </source>
</evidence>
<keyword evidence="1" id="KW-1133">Transmembrane helix</keyword>
<evidence type="ECO:0000313" key="3">
    <source>
        <dbReference type="EMBL" id="TQM18350.1"/>
    </source>
</evidence>
<gene>
    <name evidence="3" type="ORF">FB551_4131</name>
</gene>
<dbReference type="SUPFAM" id="SSF52402">
    <property type="entry name" value="Adenine nucleotide alpha hydrolases-like"/>
    <property type="match status" value="1"/>
</dbReference>
<comment type="caution">
    <text evidence="3">The sequence shown here is derived from an EMBL/GenBank/DDBJ whole genome shotgun (WGS) entry which is preliminary data.</text>
</comment>
<protein>
    <submittedName>
        <fullName evidence="3">3'-phosphoadenosine 5'-phosphosulfate sulfotransferase (PAPS reductase)/FAD synthetase</fullName>
    </submittedName>
</protein>
<dbReference type="InterPro" id="IPR014729">
    <property type="entry name" value="Rossmann-like_a/b/a_fold"/>
</dbReference>
<evidence type="ECO:0000259" key="2">
    <source>
        <dbReference type="Pfam" id="PF01507"/>
    </source>
</evidence>
<feature type="transmembrane region" description="Helical" evidence="1">
    <location>
        <begin position="41"/>
        <end position="62"/>
    </location>
</feature>
<sequence>MDTNIRKIHIKCYIKNLQIHIKCYIFVHNKRYVIMNHKNDIVCWFSGGVTSAVAIYLCIQIFGLDRCRIIFIDTKNEDDDTYRFLKDCEKWYGKNIEWLSNEEYDNIEEVWYKYKGLNFAHGAICSSELKRAVRLYFEKHNYFVMQDFGFDIKEPKRAENMTNNYPNSKCVYPLLMFGWSKKRCIEELQNEGIKIPRAYEWGFHNNNCLKTGCVQGGIGYWQLYGRTFPDRFYRMAEIEHELTSLKGRPVTMLRIQKGTGKNKQVFPLFLIPHPDYPDLPKFADQKGREPKPLTECNGFCSVNDGLKNETVEEINFDKNEEELLIGKLF</sequence>